<gene>
    <name evidence="2" type="primary">secG</name>
    <name evidence="2" type="ORF">Psor_043</name>
</gene>
<name>A0A1C9CDQ0_PORSO</name>
<dbReference type="RefSeq" id="YP_009297175.1">
    <property type="nucleotide sequence ID" value="NC_031175.1"/>
</dbReference>
<feature type="transmembrane region" description="Helical" evidence="1">
    <location>
        <begin position="41"/>
        <end position="62"/>
    </location>
</feature>
<keyword evidence="1" id="KW-0812">Transmembrane</keyword>
<feature type="transmembrane region" description="Helical" evidence="1">
    <location>
        <begin position="6"/>
        <end position="21"/>
    </location>
</feature>
<evidence type="ECO:0000256" key="1">
    <source>
        <dbReference type="SAM" id="Phobius"/>
    </source>
</evidence>
<proteinExistence type="predicted"/>
<dbReference type="EMBL" id="KX284720">
    <property type="protein sequence ID" value="AOM66518.1"/>
    <property type="molecule type" value="Genomic_DNA"/>
</dbReference>
<protein>
    <submittedName>
        <fullName evidence="2">Preprotein translocase subunit G</fullName>
    </submittedName>
</protein>
<accession>A0A1C9CDQ0</accession>
<keyword evidence="1" id="KW-0472">Membrane</keyword>
<organism evidence="2">
    <name type="scientific">Porphyridium sordidum</name>
    <name type="common">Red alga</name>
    <dbReference type="NCBI Taxonomy" id="28024"/>
    <lineage>
        <taxon>Eukaryota</taxon>
        <taxon>Rhodophyta</taxon>
        <taxon>Bangiophyceae</taxon>
        <taxon>Porphyridiales</taxon>
        <taxon>Porphyridiaceae</taxon>
        <taxon>Porphyridium</taxon>
    </lineage>
</organism>
<geneLocation type="plastid" evidence="2"/>
<sequence>MTLLKLIWYFSAIASIIFILFSNPKSNSLGFNTNRGKNDNILLYSNFIITVYLIKVLFFKLYSTYYI</sequence>
<keyword evidence="2" id="KW-0934">Plastid</keyword>
<keyword evidence="1" id="KW-1133">Transmembrane helix</keyword>
<dbReference type="GeneID" id="29073810"/>
<reference evidence="2" key="1">
    <citation type="journal article" date="2016" name="BMC Biol.">
        <title>Parallel evolution of highly conserved plastid genome architecture in red seaweeds and seed plants.</title>
        <authorList>
            <person name="Lee J."/>
            <person name="Cho C.H."/>
            <person name="Park S.I."/>
            <person name="Choi J.W."/>
            <person name="Song H.S."/>
            <person name="West J.A."/>
            <person name="Bhattacharya D."/>
            <person name="Yoon H.S."/>
        </authorList>
    </citation>
    <scope>NUCLEOTIDE SEQUENCE</scope>
</reference>
<dbReference type="AlphaFoldDB" id="A0A1C9CDQ0"/>
<evidence type="ECO:0000313" key="2">
    <source>
        <dbReference type="EMBL" id="AOM66518.1"/>
    </source>
</evidence>